<feature type="binding site" evidence="8">
    <location>
        <position position="230"/>
    </location>
    <ligand>
        <name>Zn(2+)</name>
        <dbReference type="ChEBI" id="CHEBI:29105"/>
        <label>2</label>
    </ligand>
</feature>
<dbReference type="SUPFAM" id="SSF101821">
    <property type="entry name" value="Aminopeptidase/glucanase lid domain"/>
    <property type="match status" value="1"/>
</dbReference>
<organism evidence="9 10">
    <name type="scientific">Paenibacillus sedimenti</name>
    <dbReference type="NCBI Taxonomy" id="2770274"/>
    <lineage>
        <taxon>Bacteria</taxon>
        <taxon>Bacillati</taxon>
        <taxon>Bacillota</taxon>
        <taxon>Bacilli</taxon>
        <taxon>Bacillales</taxon>
        <taxon>Paenibacillaceae</taxon>
        <taxon>Paenibacillus</taxon>
    </lineage>
</organism>
<evidence type="ECO:0000256" key="4">
    <source>
        <dbReference type="ARBA" id="ARBA00022723"/>
    </source>
</evidence>
<evidence type="ECO:0000256" key="3">
    <source>
        <dbReference type="ARBA" id="ARBA00022670"/>
    </source>
</evidence>
<evidence type="ECO:0000256" key="2">
    <source>
        <dbReference type="ARBA" id="ARBA00022438"/>
    </source>
</evidence>
<keyword evidence="2" id="KW-0031">Aminopeptidase</keyword>
<keyword evidence="5" id="KW-0378">Hydrolase</keyword>
<comment type="cofactor">
    <cofactor evidence="8">
        <name>a divalent metal cation</name>
        <dbReference type="ChEBI" id="CHEBI:60240"/>
    </cofactor>
    <text evidence="8">Binds 2 divalent metal cations per subunit.</text>
</comment>
<evidence type="ECO:0000256" key="1">
    <source>
        <dbReference type="ARBA" id="ARBA00006272"/>
    </source>
</evidence>
<comment type="similarity">
    <text evidence="1 6">Belongs to the peptidase M42 family.</text>
</comment>
<dbReference type="Gene3D" id="2.40.30.40">
    <property type="entry name" value="Peptidase M42, domain 2"/>
    <property type="match status" value="1"/>
</dbReference>
<dbReference type="SUPFAM" id="SSF53187">
    <property type="entry name" value="Zn-dependent exopeptidases"/>
    <property type="match status" value="1"/>
</dbReference>
<dbReference type="GO" id="GO:0006508">
    <property type="term" value="P:proteolysis"/>
    <property type="evidence" value="ECO:0007669"/>
    <property type="project" value="UniProtKB-KW"/>
</dbReference>
<keyword evidence="4 8" id="KW-0479">Metal-binding</keyword>
<dbReference type="CDD" id="cd05657">
    <property type="entry name" value="M42_glucanase_like"/>
    <property type="match status" value="1"/>
</dbReference>
<dbReference type="GO" id="GO:0046872">
    <property type="term" value="F:metal ion binding"/>
    <property type="evidence" value="ECO:0007669"/>
    <property type="project" value="UniProtKB-UniRule"/>
</dbReference>
<evidence type="ECO:0000313" key="10">
    <source>
        <dbReference type="Proteomes" id="UP000650466"/>
    </source>
</evidence>
<evidence type="ECO:0000256" key="5">
    <source>
        <dbReference type="ARBA" id="ARBA00022801"/>
    </source>
</evidence>
<feature type="binding site" evidence="8">
    <location>
        <position position="195"/>
    </location>
    <ligand>
        <name>Zn(2+)</name>
        <dbReference type="ChEBI" id="CHEBI:29105"/>
        <label>2</label>
    </ligand>
</feature>
<keyword evidence="3" id="KW-0645">Protease</keyword>
<gene>
    <name evidence="9" type="ORF">ICC18_04520</name>
</gene>
<feature type="binding site" evidence="8">
    <location>
        <position position="195"/>
    </location>
    <ligand>
        <name>Zn(2+)</name>
        <dbReference type="ChEBI" id="CHEBI:29105"/>
        <label>1</label>
    </ligand>
</feature>
<dbReference type="Proteomes" id="UP000650466">
    <property type="component" value="Unassembled WGS sequence"/>
</dbReference>
<feature type="binding site" evidence="8">
    <location>
        <position position="249"/>
    </location>
    <ligand>
        <name>Zn(2+)</name>
        <dbReference type="ChEBI" id="CHEBI:29105"/>
        <label>1</label>
    </ligand>
</feature>
<dbReference type="InterPro" id="IPR051464">
    <property type="entry name" value="Peptidase_M42_aminopept"/>
</dbReference>
<keyword evidence="10" id="KW-1185">Reference proteome</keyword>
<dbReference type="AlphaFoldDB" id="A0A926QHC6"/>
<dbReference type="EMBL" id="JACVVD010000001">
    <property type="protein sequence ID" value="MBD0379391.1"/>
    <property type="molecule type" value="Genomic_DNA"/>
</dbReference>
<evidence type="ECO:0000256" key="6">
    <source>
        <dbReference type="PIRNR" id="PIRNR001123"/>
    </source>
</evidence>
<accession>A0A926QHC6</accession>
<sequence length="356" mass="39527">MIREESRLKMKLNQAYMTEILEMLLRTPSPTGYTHHIMRKVQTEVNKLGYELTYTNKGCGIVTIPGERDDRVIGISAHVDTLGAMVRSIKENGTLKMTYLGGFMMGAIENEYVQIHTRDERVYDGTILTSRPSVHVYEDARDFKRDEANMEVRIDELVKTKKDVEALGIRVGDYISFDPRVQIKENGLVKSRHLDDKASVASLFGLLKLIKEEGLKPAYAIKLFFSNYEEVGHGSAFIPEDITELIAVDMGALGDDLSGSERDVSICAKDSSGPYDYHMTSKMVELAQKLEIGYAVDIYPRYGSDASAALRGGRDIRAALVGPGVHASHSMERTHMDAVVNTAALLAAYILEPAQA</sequence>
<dbReference type="InterPro" id="IPR008007">
    <property type="entry name" value="Peptidase_M42"/>
</dbReference>
<name>A0A926QHC6_9BACL</name>
<dbReference type="InterPro" id="IPR023367">
    <property type="entry name" value="Peptidase_M42_dom2"/>
</dbReference>
<reference evidence="9" key="1">
    <citation type="submission" date="2020-09" db="EMBL/GenBank/DDBJ databases">
        <title>Draft Genome Sequence of Paenibacillus sp. WST5.</title>
        <authorList>
            <person name="Bao Z."/>
        </authorList>
    </citation>
    <scope>NUCLEOTIDE SEQUENCE</scope>
    <source>
        <strain evidence="9">WST5</strain>
    </source>
</reference>
<dbReference type="PANTHER" id="PTHR32481:SF7">
    <property type="entry name" value="AMINOPEPTIDASE YHFE-RELATED"/>
    <property type="match status" value="1"/>
</dbReference>
<evidence type="ECO:0000256" key="8">
    <source>
        <dbReference type="PIRSR" id="PIRSR001123-2"/>
    </source>
</evidence>
<feature type="active site" description="Proton acceptor" evidence="7">
    <location>
        <position position="229"/>
    </location>
</feature>
<dbReference type="PIRSF" id="PIRSF001123">
    <property type="entry name" value="PepA_GA"/>
    <property type="match status" value="1"/>
</dbReference>
<evidence type="ECO:0000313" key="9">
    <source>
        <dbReference type="EMBL" id="MBD0379391.1"/>
    </source>
</evidence>
<comment type="caution">
    <text evidence="9">The sequence shown here is derived from an EMBL/GenBank/DDBJ whole genome shotgun (WGS) entry which is preliminary data.</text>
</comment>
<proteinExistence type="inferred from homology"/>
<dbReference type="PANTHER" id="PTHR32481">
    <property type="entry name" value="AMINOPEPTIDASE"/>
    <property type="match status" value="1"/>
</dbReference>
<dbReference type="GO" id="GO:0004177">
    <property type="term" value="F:aminopeptidase activity"/>
    <property type="evidence" value="ECO:0007669"/>
    <property type="project" value="UniProtKB-UniRule"/>
</dbReference>
<evidence type="ECO:0000256" key="7">
    <source>
        <dbReference type="PIRSR" id="PIRSR001123-1"/>
    </source>
</evidence>
<protein>
    <submittedName>
        <fullName evidence="9">M42 family metallopeptidase</fullName>
    </submittedName>
</protein>
<dbReference type="Pfam" id="PF05343">
    <property type="entry name" value="Peptidase_M42"/>
    <property type="match status" value="1"/>
</dbReference>
<dbReference type="Gene3D" id="3.40.630.10">
    <property type="entry name" value="Zn peptidases"/>
    <property type="match status" value="1"/>
</dbReference>
<feature type="binding site" evidence="8">
    <location>
        <position position="329"/>
    </location>
    <ligand>
        <name>Zn(2+)</name>
        <dbReference type="ChEBI" id="CHEBI:29105"/>
        <label>2</label>
    </ligand>
</feature>
<feature type="binding site" evidence="8">
    <location>
        <position position="78"/>
    </location>
    <ligand>
        <name>Zn(2+)</name>
        <dbReference type="ChEBI" id="CHEBI:29105"/>
        <label>1</label>
    </ligand>
</feature>